<evidence type="ECO:0000313" key="3">
    <source>
        <dbReference type="Proteomes" id="UP000452235"/>
    </source>
</evidence>
<dbReference type="VEuPathDB" id="FungiDB:ATEG_05251"/>
<dbReference type="FunFam" id="2.60.120.590:FF:000010">
    <property type="entry name" value="GRF zinc finger domain protein"/>
    <property type="match status" value="1"/>
</dbReference>
<dbReference type="GO" id="GO:0043130">
    <property type="term" value="F:ubiquitin binding"/>
    <property type="evidence" value="ECO:0007669"/>
    <property type="project" value="InterPro"/>
</dbReference>
<keyword evidence="3" id="KW-1185">Reference proteome</keyword>
<dbReference type="InterPro" id="IPR037151">
    <property type="entry name" value="AlkB-like_sf"/>
</dbReference>
<dbReference type="Pfam" id="PF06839">
    <property type="entry name" value="Zn_ribbon_GRF"/>
    <property type="match status" value="1"/>
</dbReference>
<protein>
    <submittedName>
        <fullName evidence="2">CUE domain protein</fullName>
    </submittedName>
</protein>
<organism evidence="2 3">
    <name type="scientific">Aspergillus terreus</name>
    <dbReference type="NCBI Taxonomy" id="33178"/>
    <lineage>
        <taxon>Eukaryota</taxon>
        <taxon>Fungi</taxon>
        <taxon>Dikarya</taxon>
        <taxon>Ascomycota</taxon>
        <taxon>Pezizomycotina</taxon>
        <taxon>Eurotiomycetes</taxon>
        <taxon>Eurotiomycetidae</taxon>
        <taxon>Eurotiales</taxon>
        <taxon>Aspergillaceae</taxon>
        <taxon>Aspergillus</taxon>
        <taxon>Aspergillus subgen. Circumdati</taxon>
    </lineage>
</organism>
<dbReference type="GO" id="GO:0008270">
    <property type="term" value="F:zinc ion binding"/>
    <property type="evidence" value="ECO:0007669"/>
    <property type="project" value="InterPro"/>
</dbReference>
<dbReference type="Proteomes" id="UP000452235">
    <property type="component" value="Unassembled WGS sequence"/>
</dbReference>
<dbReference type="PANTHER" id="PTHR31212:SF4">
    <property type="entry name" value="ALPHA-KETOGLUTARATE-DEPENDENT DIOXYGENASE ALKB HOMOLOG 3"/>
    <property type="match status" value="1"/>
</dbReference>
<feature type="compositionally biased region" description="Polar residues" evidence="1">
    <location>
        <begin position="510"/>
        <end position="522"/>
    </location>
</feature>
<dbReference type="Pfam" id="PF13532">
    <property type="entry name" value="2OG-FeII_Oxy_2"/>
    <property type="match status" value="1"/>
</dbReference>
<dbReference type="EMBL" id="BLJY01000005">
    <property type="protein sequence ID" value="GFF16121.1"/>
    <property type="molecule type" value="Genomic_DNA"/>
</dbReference>
<dbReference type="OrthoDB" id="545910at2759"/>
<accession>A0A5M3Z4Q5</accession>
<proteinExistence type="predicted"/>
<dbReference type="CDD" id="cd14279">
    <property type="entry name" value="CUE"/>
    <property type="match status" value="1"/>
</dbReference>
<evidence type="ECO:0000313" key="2">
    <source>
        <dbReference type="EMBL" id="GFF16121.1"/>
    </source>
</evidence>
<dbReference type="SUPFAM" id="SSF51197">
    <property type="entry name" value="Clavaminate synthase-like"/>
    <property type="match status" value="1"/>
</dbReference>
<dbReference type="GO" id="GO:0051213">
    <property type="term" value="F:dioxygenase activity"/>
    <property type="evidence" value="ECO:0007669"/>
    <property type="project" value="InterPro"/>
</dbReference>
<dbReference type="InterPro" id="IPR027450">
    <property type="entry name" value="AlkB-like"/>
</dbReference>
<reference evidence="2 3" key="1">
    <citation type="submission" date="2020-01" db="EMBL/GenBank/DDBJ databases">
        <title>Aspergillus terreus IFO 6365 whole genome shotgun sequence.</title>
        <authorList>
            <person name="Kanamasa S."/>
            <person name="Takahashi H."/>
        </authorList>
    </citation>
    <scope>NUCLEOTIDE SEQUENCE [LARGE SCALE GENOMIC DNA]</scope>
    <source>
        <strain evidence="2 3">IFO 6365</strain>
    </source>
</reference>
<dbReference type="AlphaFoldDB" id="A0A5M3Z4Q5"/>
<dbReference type="InterPro" id="IPR005123">
    <property type="entry name" value="Oxoglu/Fe-dep_dioxygenase_dom"/>
</dbReference>
<feature type="compositionally biased region" description="Pro residues" evidence="1">
    <location>
        <begin position="206"/>
        <end position="220"/>
    </location>
</feature>
<feature type="region of interest" description="Disordered" evidence="1">
    <location>
        <begin position="180"/>
        <end position="226"/>
    </location>
</feature>
<dbReference type="PROSITE" id="PS51999">
    <property type="entry name" value="ZF_GRF"/>
    <property type="match status" value="1"/>
</dbReference>
<dbReference type="InterPro" id="IPR032854">
    <property type="entry name" value="ALKBH3"/>
</dbReference>
<dbReference type="PROSITE" id="PS51140">
    <property type="entry name" value="CUE"/>
    <property type="match status" value="1"/>
</dbReference>
<dbReference type="PROSITE" id="PS51471">
    <property type="entry name" value="FE2OG_OXY"/>
    <property type="match status" value="1"/>
</dbReference>
<name>A0A5M3Z4Q5_ASPTE</name>
<dbReference type="PANTHER" id="PTHR31212">
    <property type="entry name" value="ALPHA-KETOGLUTARATE-DEPENDENT DIOXYGENASE ALKB HOMOLOG 3"/>
    <property type="match status" value="1"/>
</dbReference>
<gene>
    <name evidence="2" type="ORF">ATEIFO6365_0005031100</name>
</gene>
<sequence length="665" mass="74344">MPSHDTTEKSVAARFLHTEVSRLGAQPGLRSLPPGPERDFLTLTWGPIVYRTTYAPESHRLLPLFLRALNEAIQTALHRLPGSREEIHLLEKTYASKVFSAQDQYQDVGEDVIRQIFHNWKVSLALPSIELPVRLRLCWIVDDAVLASFAKQVDLAAKEGHDAHTSGCPIKVLEENFPDLHRRDSNPASETVAPMDRFVSRKRPRSPSPSPVSHPDGIPPPDDDSTDVKLAQLVSLFPETTQDLLLDILVASGGSVDRAASTLASQRICKSPTKRATPSTPAVQTSLAAHIHVLPPTPGTAAAPSPLKRQPLTRKGKTLHLFAPEDVAAHTPCTIIHNFLPAAQATALLRELLDESAHFARYRFQLFDRAVESPHSACVYVSTADEYRQHTSEYTYGGTYRSNVRQITPQMRRVSGAVQRAVNDEVRKRIRSHYPGGKKLRYQSPKEWMPNAAFVNCYDGPAESVGFHADELTYLGPRAIIGSLSLGVEREFRVRRVVADNADEGDEAGETSTRKNTQASSESRADAQGQISIHLPHNSLLVMHAEMQEEWKHAIVPAQTISPHPVSGNRRINITYRWYRDSLHPRNTPRCRCGMHAILRCAQRKRESRGRYMWMCYAGFAPGKKSCGFFQWAEFDDDGEPLWEKKQTEDRAPILRNFVDGSSEG</sequence>
<dbReference type="InterPro" id="IPR010666">
    <property type="entry name" value="Znf_GRF"/>
</dbReference>
<comment type="caution">
    <text evidence="2">The sequence shown here is derived from an EMBL/GenBank/DDBJ whole genome shotgun (WGS) entry which is preliminary data.</text>
</comment>
<feature type="region of interest" description="Disordered" evidence="1">
    <location>
        <begin position="503"/>
        <end position="529"/>
    </location>
</feature>
<dbReference type="Gene3D" id="2.60.120.590">
    <property type="entry name" value="Alpha-ketoglutarate-dependent dioxygenase AlkB-like"/>
    <property type="match status" value="1"/>
</dbReference>
<evidence type="ECO:0000256" key="1">
    <source>
        <dbReference type="SAM" id="MobiDB-lite"/>
    </source>
</evidence>
<dbReference type="InterPro" id="IPR003892">
    <property type="entry name" value="CUE"/>
</dbReference>
<dbReference type="GO" id="GO:0006307">
    <property type="term" value="P:DNA alkylation repair"/>
    <property type="evidence" value="ECO:0007669"/>
    <property type="project" value="InterPro"/>
</dbReference>